<protein>
    <submittedName>
        <fullName evidence="1">Uncharacterized protein</fullName>
    </submittedName>
</protein>
<evidence type="ECO:0000313" key="1">
    <source>
        <dbReference type="EMBL" id="MBF4983098.1"/>
    </source>
</evidence>
<accession>A0ABS0A152</accession>
<comment type="caution">
    <text evidence="1">The sequence shown here is derived from an EMBL/GenBank/DDBJ whole genome shotgun (WGS) entry which is preliminary data.</text>
</comment>
<proteinExistence type="predicted"/>
<organism evidence="1 2">
    <name type="scientific">Nonlabens mediterrranea</name>
    <dbReference type="NCBI Taxonomy" id="1419947"/>
    <lineage>
        <taxon>Bacteria</taxon>
        <taxon>Pseudomonadati</taxon>
        <taxon>Bacteroidota</taxon>
        <taxon>Flavobacteriia</taxon>
        <taxon>Flavobacteriales</taxon>
        <taxon>Flavobacteriaceae</taxon>
        <taxon>Nonlabens</taxon>
    </lineage>
</organism>
<keyword evidence="2" id="KW-1185">Reference proteome</keyword>
<reference evidence="1 2" key="1">
    <citation type="submission" date="2020-11" db="EMBL/GenBank/DDBJ databases">
        <title>P. mediterranea TC4 genome.</title>
        <authorList>
            <person name="Molmeret M."/>
        </authorList>
    </citation>
    <scope>NUCLEOTIDE SEQUENCE [LARGE SCALE GENOMIC DNA]</scope>
    <source>
        <strain evidence="1 2">TC4</strain>
    </source>
</reference>
<name>A0ABS0A152_9FLAO</name>
<gene>
    <name evidence="1" type="ORF">FNJ87_01665</name>
</gene>
<sequence length="332" mass="39357">MISCSSTRIENRKVLKAFERHIEKAKEVSFEDSNSSIEFLERVTKSRCVIQGNYAGAFKYSSNYNIEAWTYWLTLNNSRLSMVGDSIYLTEPAEMPVKDPVKLFNEYIDDIELMNQDLSYYVPDVDFIIDQFAVASNYEIEYSSWYDDEIVGMNTGPAKKWLNQNIDRLMWDKENQVVVLQKSDKETLRKSIFKEVDWILNKVGDKSQFNRNFIITKFKVENENYIGISTESKRIYNSYNNLNFKYQWASGLEDKSDYQKTSNLNCYLEYRDYSFFIYNLNFCDIEISELPTSFQNPRALEGIEERLEYQFLYLIKRNDLIPISLNGEKEKW</sequence>
<dbReference type="EMBL" id="JADKYU010000085">
    <property type="protein sequence ID" value="MBF4983098.1"/>
    <property type="molecule type" value="Genomic_DNA"/>
</dbReference>
<evidence type="ECO:0000313" key="2">
    <source>
        <dbReference type="Proteomes" id="UP001194729"/>
    </source>
</evidence>
<dbReference type="Proteomes" id="UP001194729">
    <property type="component" value="Unassembled WGS sequence"/>
</dbReference>